<dbReference type="EMBL" id="CP043529">
    <property type="protein sequence ID" value="QEW35869.1"/>
    <property type="molecule type" value="Genomic_DNA"/>
</dbReference>
<proteinExistence type="predicted"/>
<evidence type="ECO:0000313" key="1">
    <source>
        <dbReference type="EMBL" id="QEW35869.1"/>
    </source>
</evidence>
<accession>A0A5P3AQ70</accession>
<reference evidence="1 2" key="1">
    <citation type="submission" date="2019-09" db="EMBL/GenBank/DDBJ databases">
        <title>Commensal-derived Metabolites Govern Vibrio cholerae Pathogenesis in Host.</title>
        <authorList>
            <person name="Yoon S.S."/>
            <person name="Yoon M.Y."/>
        </authorList>
    </citation>
    <scope>NUCLEOTIDE SEQUENCE [LARGE SCALE GENOMIC DNA]</scope>
    <source>
        <strain evidence="1 2">VIC01</strain>
    </source>
</reference>
<evidence type="ECO:0000313" key="2">
    <source>
        <dbReference type="Proteomes" id="UP000326091"/>
    </source>
</evidence>
<dbReference type="Proteomes" id="UP000326091">
    <property type="component" value="Chromosome"/>
</dbReference>
<protein>
    <submittedName>
        <fullName evidence="1">Uncharacterized protein</fullName>
    </submittedName>
</protein>
<name>A0A5P3AQ70_PHOVU</name>
<organism evidence="1 2">
    <name type="scientific">Phocaeicola vulgatus</name>
    <name type="common">Bacteroides vulgatus</name>
    <dbReference type="NCBI Taxonomy" id="821"/>
    <lineage>
        <taxon>Bacteria</taxon>
        <taxon>Pseudomonadati</taxon>
        <taxon>Bacteroidota</taxon>
        <taxon>Bacteroidia</taxon>
        <taxon>Bacteroidales</taxon>
        <taxon>Bacteroidaceae</taxon>
        <taxon>Phocaeicola</taxon>
    </lineage>
</organism>
<sequence>MHHITKYGEILFLMKHIQQERVILVNENYHLPARLLIGTLYQVCQLDVNLRIIVFRQAIFPIIFPQLPDQILIQFLLVQMFGQAHIKV</sequence>
<gene>
    <name evidence="1" type="ORF">VIC01_01370</name>
</gene>
<dbReference type="AlphaFoldDB" id="A0A5P3AQ70"/>